<evidence type="ECO:0000256" key="1">
    <source>
        <dbReference type="ARBA" id="ARBA00022801"/>
    </source>
</evidence>
<dbReference type="GO" id="GO:0003677">
    <property type="term" value="F:DNA binding"/>
    <property type="evidence" value="ECO:0007669"/>
    <property type="project" value="InterPro"/>
</dbReference>
<dbReference type="EMBL" id="UFXL01000001">
    <property type="protein sequence ID" value="SUY76797.1"/>
    <property type="molecule type" value="Genomic_DNA"/>
</dbReference>
<dbReference type="InterPro" id="IPR038718">
    <property type="entry name" value="SNF2-like_sf"/>
</dbReference>
<dbReference type="CDD" id="cd18011">
    <property type="entry name" value="DEXDc_RapA"/>
    <property type="match status" value="1"/>
</dbReference>
<dbReference type="PROSITE" id="PS51194">
    <property type="entry name" value="HELICASE_CTER"/>
    <property type="match status" value="1"/>
</dbReference>
<dbReference type="AlphaFoldDB" id="A0A8B4S3S0"/>
<dbReference type="NCBIfam" id="NF041062">
    <property type="entry name" value="DpdE"/>
    <property type="match status" value="1"/>
</dbReference>
<comment type="caution">
    <text evidence="4">The sequence shown here is derived from an EMBL/GenBank/DDBJ whole genome shotgun (WGS) entry which is preliminary data.</text>
</comment>
<dbReference type="InterPro" id="IPR001650">
    <property type="entry name" value="Helicase_C-like"/>
</dbReference>
<gene>
    <name evidence="4" type="primary">rapA</name>
    <name evidence="4" type="ORF">NCTC10698_01819</name>
</gene>
<feature type="domain" description="Helicase ATP-binding" evidence="2">
    <location>
        <begin position="176"/>
        <end position="324"/>
    </location>
</feature>
<dbReference type="InterPro" id="IPR027417">
    <property type="entry name" value="P-loop_NTPase"/>
</dbReference>
<dbReference type="PROSITE" id="PS51192">
    <property type="entry name" value="HELICASE_ATP_BIND_1"/>
    <property type="match status" value="1"/>
</dbReference>
<evidence type="ECO:0000259" key="3">
    <source>
        <dbReference type="PROSITE" id="PS51194"/>
    </source>
</evidence>
<dbReference type="Gene3D" id="3.40.50.300">
    <property type="entry name" value="P-loop containing nucleotide triphosphate hydrolases"/>
    <property type="match status" value="1"/>
</dbReference>
<sequence length="1093" mass="121418">MTRRIANLTQGTFVRIESSPYSDWGVGKLTDIQGGLARIQFFDAPGAALPEAVEVALSHVRGAMLPVQTRVYRRMQGGRWQVGRVQEGEGPILFVQFPNGETVNVEAEQLEVRWSRPLTDPLPLLVSEATETPFLADARSRFVRAVARQHFAAAGIDAVLCSAIDLVDYQFDVVRRVLTDPIQRYLLADEVGLGKTIEAAIIVRQYFIDDPSAEAVLIVPTALVYQWRRELSARFGLGNELDDHLHVIAHDDLDRLSQVIGSAGMLVVDEAHHLSRQSTAGQHQLYALLESHARRVPRLLLLSATPVLGNAEEFLRVLHLLDPVVFPLEDLEGFKRRIASRQVVAEVVSTLVPQNVWGLGPDLERLLENYPDDPLLVTKVAALQQVLNTFPDEESESFLAALDDLKTHLVENYRLHRRLLRNRRAAVSWATPRRADMRPVAFTGQATATWRDRLETLRLAATAAGSLTPPIEQALLQSAVNPHASAPLRPALAQAGLDHPDLLSQAEAVDHAAQRLRDDPARIIALCRQVRALLETPGTQVVVFCDRPEDADRVAQALAGQVGDRVVRHEPVEVDEDGEVTAPQWEQFLAAPERIRVLVCDVRAEEGVNLHGGRKVAVHYDLPASPNRIEQRLGRLDRYGTGDPIVSYVLLDEANADEAAWASVLDHGWGVFGQSVASLQYLIEATAGPLAREWVELGTVALETQAQQLGGEDGWVQREVRQLNHQDGLDAMANREIPGMETLEDEDSDWVEWRAAFKALAIEALQFHWHSEGEPGAPSADTPFRVGYTYRDSGRTTLLPLTGFLKHFLATVDQHAAGGSARLPLTQRYAFKRQTTTSRRGLAQGIRLLRIGDPLVTSLEQFCANDDRGRAFAVWRVDRQYEVSDPSGADLYFRFDILVRPALPSEAPEGGSGADDPSQRLHTQALVRKASTFLPPLALRVWVQGNGEIEVDPSDLLTSEYADSWKGTRRDFNLNVRRWRSLPADIKSTWMRDWAGLCERQRQTAMATVRALPQYQSRLQQALQACVQERRLRRSQGDARASRLAGAAQEQELEELRQADAMYAALEAAIAHPHLELDVVGAVFLASDSPFDE</sequence>
<dbReference type="RefSeq" id="WP_003077052.1">
    <property type="nucleotide sequence ID" value="NZ_BBJZ01000026.1"/>
</dbReference>
<proteinExistence type="predicted"/>
<dbReference type="Pfam" id="PF04851">
    <property type="entry name" value="ResIII"/>
    <property type="match status" value="1"/>
</dbReference>
<evidence type="ECO:0000259" key="2">
    <source>
        <dbReference type="PROSITE" id="PS51192"/>
    </source>
</evidence>
<dbReference type="PANTHER" id="PTHR45766">
    <property type="entry name" value="DNA ANNEALING HELICASE AND ENDONUCLEASE ZRANB3 FAMILY MEMBER"/>
    <property type="match status" value="1"/>
</dbReference>
<evidence type="ECO:0000313" key="4">
    <source>
        <dbReference type="EMBL" id="SUY76797.1"/>
    </source>
</evidence>
<accession>A0A8B4S3S0</accession>
<dbReference type="SMART" id="SM00487">
    <property type="entry name" value="DEXDc"/>
    <property type="match status" value="1"/>
</dbReference>
<feature type="domain" description="Helicase C-terminal" evidence="3">
    <location>
        <begin position="529"/>
        <end position="687"/>
    </location>
</feature>
<protein>
    <submittedName>
        <fullName evidence="4">RNA polymerase-associated protein rapA</fullName>
        <ecNumber evidence="4">3.6.4.-</ecNumber>
    </submittedName>
</protein>
<evidence type="ECO:0000313" key="5">
    <source>
        <dbReference type="Proteomes" id="UP000255070"/>
    </source>
</evidence>
<dbReference type="InterPro" id="IPR014001">
    <property type="entry name" value="Helicase_ATP-bd"/>
</dbReference>
<reference evidence="4 5" key="1">
    <citation type="submission" date="2018-06" db="EMBL/GenBank/DDBJ databases">
        <authorList>
            <consortium name="Pathogen Informatics"/>
            <person name="Doyle S."/>
        </authorList>
    </citation>
    <scope>NUCLEOTIDE SEQUENCE [LARGE SCALE GENOMIC DNA]</scope>
    <source>
        <strain evidence="4 5">NCTC10698</strain>
    </source>
</reference>
<dbReference type="InterPro" id="IPR057342">
    <property type="entry name" value="DEXDc_RapA"/>
</dbReference>
<dbReference type="InterPro" id="IPR006935">
    <property type="entry name" value="Helicase/UvrB_N"/>
</dbReference>
<keyword evidence="5" id="KW-1185">Reference proteome</keyword>
<dbReference type="EC" id="3.6.4.-" evidence="4"/>
<organism evidence="4 5">
    <name type="scientific">Comamonas testosteroni</name>
    <name type="common">Pseudomonas testosteroni</name>
    <dbReference type="NCBI Taxonomy" id="285"/>
    <lineage>
        <taxon>Bacteria</taxon>
        <taxon>Pseudomonadati</taxon>
        <taxon>Pseudomonadota</taxon>
        <taxon>Betaproteobacteria</taxon>
        <taxon>Burkholderiales</taxon>
        <taxon>Comamonadaceae</taxon>
        <taxon>Comamonas</taxon>
    </lineage>
</organism>
<name>A0A8B4S3S0_COMTE</name>
<dbReference type="PANTHER" id="PTHR45766:SF6">
    <property type="entry name" value="SWI_SNF-RELATED MATRIX-ASSOCIATED ACTIN-DEPENDENT REGULATOR OF CHROMATIN SUBFAMILY A-LIKE PROTEIN 1"/>
    <property type="match status" value="1"/>
</dbReference>
<dbReference type="Gene3D" id="3.40.50.10810">
    <property type="entry name" value="Tandem AAA-ATPase domain"/>
    <property type="match status" value="1"/>
</dbReference>
<dbReference type="SUPFAM" id="SSF52540">
    <property type="entry name" value="P-loop containing nucleoside triphosphate hydrolases"/>
    <property type="match status" value="2"/>
</dbReference>
<dbReference type="Proteomes" id="UP000255070">
    <property type="component" value="Unassembled WGS sequence"/>
</dbReference>
<dbReference type="Pfam" id="PF00271">
    <property type="entry name" value="Helicase_C"/>
    <property type="match status" value="1"/>
</dbReference>
<keyword evidence="1 4" id="KW-0378">Hydrolase</keyword>
<dbReference type="GO" id="GO:0005524">
    <property type="term" value="F:ATP binding"/>
    <property type="evidence" value="ECO:0007669"/>
    <property type="project" value="InterPro"/>
</dbReference>
<dbReference type="GO" id="GO:0016787">
    <property type="term" value="F:hydrolase activity"/>
    <property type="evidence" value="ECO:0007669"/>
    <property type="project" value="UniProtKB-KW"/>
</dbReference>